<keyword evidence="1" id="KW-0131">Cell cycle</keyword>
<evidence type="ECO:0000313" key="2">
    <source>
        <dbReference type="Proteomes" id="UP000232673"/>
    </source>
</evidence>
<reference evidence="1 2" key="1">
    <citation type="submission" date="2015-10" db="EMBL/GenBank/DDBJ databases">
        <title>Draft genome sequence of Salegentibacter salinarum KCTC 12975.</title>
        <authorList>
            <person name="Lin W."/>
            <person name="Zheng Q."/>
        </authorList>
    </citation>
    <scope>NUCLEOTIDE SEQUENCE [LARGE SCALE GENOMIC DNA]</scope>
    <source>
        <strain evidence="1 2">KCTC 12975</strain>
    </source>
</reference>
<evidence type="ECO:0000313" key="1">
    <source>
        <dbReference type="EMBL" id="PKD19100.1"/>
    </source>
</evidence>
<dbReference type="GO" id="GO:0051301">
    <property type="term" value="P:cell division"/>
    <property type="evidence" value="ECO:0007669"/>
    <property type="project" value="UniProtKB-KW"/>
</dbReference>
<keyword evidence="1" id="KW-0132">Cell division</keyword>
<dbReference type="AlphaFoldDB" id="A0A2N0TWJ2"/>
<dbReference type="SUPFAM" id="SSF55961">
    <property type="entry name" value="Bet v1-like"/>
    <property type="match status" value="1"/>
</dbReference>
<dbReference type="RefSeq" id="WP_079714433.1">
    <property type="nucleotide sequence ID" value="NZ_FUZC01000020.1"/>
</dbReference>
<comment type="caution">
    <text evidence="1">The sequence shown here is derived from an EMBL/GenBank/DDBJ whole genome shotgun (WGS) entry which is preliminary data.</text>
</comment>
<dbReference type="InterPro" id="IPR023393">
    <property type="entry name" value="START-like_dom_sf"/>
</dbReference>
<gene>
    <name evidence="1" type="ORF">APR41_16970</name>
</gene>
<sequence>MPIIKLQTSIKANRNIVFDLSRSIDLQSRFVTGSNEKAVAGRTSGLISIGETVTYRGKHLGVWQNLTSRITDFDRPYFFADEMEKGAFKTLRHEHHFFATEEGTMMKDIFNFESPLGILGKLANTLFLKSYMTNFLKNRNEIIKEFAENGRWKELLAEKNVEYKD</sequence>
<name>A0A2N0TWJ2_9FLAO</name>
<dbReference type="CDD" id="cd07820">
    <property type="entry name" value="SRPBCC_3"/>
    <property type="match status" value="1"/>
</dbReference>
<organism evidence="1 2">
    <name type="scientific">Salegentibacter salinarum</name>
    <dbReference type="NCBI Taxonomy" id="447422"/>
    <lineage>
        <taxon>Bacteria</taxon>
        <taxon>Pseudomonadati</taxon>
        <taxon>Bacteroidota</taxon>
        <taxon>Flavobacteriia</taxon>
        <taxon>Flavobacteriales</taxon>
        <taxon>Flavobacteriaceae</taxon>
        <taxon>Salegentibacter</taxon>
    </lineage>
</organism>
<dbReference type="OrthoDB" id="9801773at2"/>
<dbReference type="STRING" id="447422.SAMN05660903_03457"/>
<accession>A0A2N0TWJ2</accession>
<protein>
    <submittedName>
        <fullName evidence="1">Cell division protein</fullName>
    </submittedName>
</protein>
<keyword evidence="2" id="KW-1185">Reference proteome</keyword>
<proteinExistence type="predicted"/>
<dbReference type="EMBL" id="LKTS01000017">
    <property type="protein sequence ID" value="PKD19100.1"/>
    <property type="molecule type" value="Genomic_DNA"/>
</dbReference>
<dbReference type="Gene3D" id="3.30.530.20">
    <property type="match status" value="1"/>
</dbReference>
<dbReference type="Proteomes" id="UP000232673">
    <property type="component" value="Unassembled WGS sequence"/>
</dbReference>